<evidence type="ECO:0000313" key="2">
    <source>
        <dbReference type="Proteomes" id="UP001152888"/>
    </source>
</evidence>
<dbReference type="Proteomes" id="UP001152888">
    <property type="component" value="Unassembled WGS sequence"/>
</dbReference>
<keyword evidence="2" id="KW-1185">Reference proteome</keyword>
<accession>A0A9P0KD59</accession>
<reference evidence="1" key="1">
    <citation type="submission" date="2022-03" db="EMBL/GenBank/DDBJ databases">
        <authorList>
            <person name="Sayadi A."/>
        </authorList>
    </citation>
    <scope>NUCLEOTIDE SEQUENCE</scope>
</reference>
<gene>
    <name evidence="1" type="ORF">ACAOBT_LOCUS10286</name>
</gene>
<organism evidence="1 2">
    <name type="scientific">Acanthoscelides obtectus</name>
    <name type="common">Bean weevil</name>
    <name type="synonym">Bruchus obtectus</name>
    <dbReference type="NCBI Taxonomy" id="200917"/>
    <lineage>
        <taxon>Eukaryota</taxon>
        <taxon>Metazoa</taxon>
        <taxon>Ecdysozoa</taxon>
        <taxon>Arthropoda</taxon>
        <taxon>Hexapoda</taxon>
        <taxon>Insecta</taxon>
        <taxon>Pterygota</taxon>
        <taxon>Neoptera</taxon>
        <taxon>Endopterygota</taxon>
        <taxon>Coleoptera</taxon>
        <taxon>Polyphaga</taxon>
        <taxon>Cucujiformia</taxon>
        <taxon>Chrysomeloidea</taxon>
        <taxon>Chrysomelidae</taxon>
        <taxon>Bruchinae</taxon>
        <taxon>Bruchini</taxon>
        <taxon>Acanthoscelides</taxon>
    </lineage>
</organism>
<sequence>MRLSEVSQHQTPNRRSKVS</sequence>
<evidence type="ECO:0000313" key="1">
    <source>
        <dbReference type="EMBL" id="CAH1972951.1"/>
    </source>
</evidence>
<comment type="caution">
    <text evidence="1">The sequence shown here is derived from an EMBL/GenBank/DDBJ whole genome shotgun (WGS) entry which is preliminary data.</text>
</comment>
<name>A0A9P0KD59_ACAOB</name>
<dbReference type="AlphaFoldDB" id="A0A9P0KD59"/>
<proteinExistence type="predicted"/>
<dbReference type="EMBL" id="CAKOFQ010006803">
    <property type="protein sequence ID" value="CAH1972951.1"/>
    <property type="molecule type" value="Genomic_DNA"/>
</dbReference>
<protein>
    <submittedName>
        <fullName evidence="1">Uncharacterized protein</fullName>
    </submittedName>
</protein>